<comment type="caution">
    <text evidence="1">The sequence shown here is derived from an EMBL/GenBank/DDBJ whole genome shotgun (WGS) entry which is preliminary data.</text>
</comment>
<name>A0AAD9LB56_9STRA</name>
<dbReference type="AlphaFoldDB" id="A0AAD9LB56"/>
<sequence>MSHANTYGEGNRTFLKLEDVLQEERLYRATSSLLHDWENGALHAEVTSNPDRPYAVHHEPHVTGVFYDPPHRHEAGEVYVLHCGSTSAFNHNTTADPNFILKVASTNGLTHRYAYTARWNSCLEWR</sequence>
<evidence type="ECO:0000313" key="2">
    <source>
        <dbReference type="Proteomes" id="UP001259832"/>
    </source>
</evidence>
<keyword evidence="2" id="KW-1185">Reference proteome</keyword>
<evidence type="ECO:0000313" key="1">
    <source>
        <dbReference type="EMBL" id="KAK1930113.1"/>
    </source>
</evidence>
<dbReference type="Proteomes" id="UP001259832">
    <property type="component" value="Unassembled WGS sequence"/>
</dbReference>
<gene>
    <name evidence="1" type="ORF">P3T76_014347</name>
</gene>
<accession>A0AAD9LB56</accession>
<proteinExistence type="predicted"/>
<dbReference type="EMBL" id="JASMQC010000041">
    <property type="protein sequence ID" value="KAK1930113.1"/>
    <property type="molecule type" value="Genomic_DNA"/>
</dbReference>
<reference evidence="1" key="1">
    <citation type="submission" date="2023-08" db="EMBL/GenBank/DDBJ databases">
        <title>Reference Genome Resource for the Citrus Pathogen Phytophthora citrophthora.</title>
        <authorList>
            <person name="Moller H."/>
            <person name="Coetzee B."/>
            <person name="Rose L.J."/>
            <person name="Van Niekerk J.M."/>
        </authorList>
    </citation>
    <scope>NUCLEOTIDE SEQUENCE</scope>
    <source>
        <strain evidence="1">STE-U-9442</strain>
    </source>
</reference>
<organism evidence="1 2">
    <name type="scientific">Phytophthora citrophthora</name>
    <dbReference type="NCBI Taxonomy" id="4793"/>
    <lineage>
        <taxon>Eukaryota</taxon>
        <taxon>Sar</taxon>
        <taxon>Stramenopiles</taxon>
        <taxon>Oomycota</taxon>
        <taxon>Peronosporomycetes</taxon>
        <taxon>Peronosporales</taxon>
        <taxon>Peronosporaceae</taxon>
        <taxon>Phytophthora</taxon>
    </lineage>
</organism>
<protein>
    <submittedName>
        <fullName evidence="1">Uncharacterized protein</fullName>
    </submittedName>
</protein>